<reference evidence="3 4" key="1">
    <citation type="journal article" date="2019" name="Nat. Ecol. Evol.">
        <title>Megaphylogeny resolves global patterns of mushroom evolution.</title>
        <authorList>
            <person name="Varga T."/>
            <person name="Krizsan K."/>
            <person name="Foldi C."/>
            <person name="Dima B."/>
            <person name="Sanchez-Garcia M."/>
            <person name="Sanchez-Ramirez S."/>
            <person name="Szollosi G.J."/>
            <person name="Szarkandi J.G."/>
            <person name="Papp V."/>
            <person name="Albert L."/>
            <person name="Andreopoulos W."/>
            <person name="Angelini C."/>
            <person name="Antonin V."/>
            <person name="Barry K.W."/>
            <person name="Bougher N.L."/>
            <person name="Buchanan P."/>
            <person name="Buyck B."/>
            <person name="Bense V."/>
            <person name="Catcheside P."/>
            <person name="Chovatia M."/>
            <person name="Cooper J."/>
            <person name="Damon W."/>
            <person name="Desjardin D."/>
            <person name="Finy P."/>
            <person name="Geml J."/>
            <person name="Haridas S."/>
            <person name="Hughes K."/>
            <person name="Justo A."/>
            <person name="Karasinski D."/>
            <person name="Kautmanova I."/>
            <person name="Kiss B."/>
            <person name="Kocsube S."/>
            <person name="Kotiranta H."/>
            <person name="LaButti K.M."/>
            <person name="Lechner B.E."/>
            <person name="Liimatainen K."/>
            <person name="Lipzen A."/>
            <person name="Lukacs Z."/>
            <person name="Mihaltcheva S."/>
            <person name="Morgado L.N."/>
            <person name="Niskanen T."/>
            <person name="Noordeloos M.E."/>
            <person name="Ohm R.A."/>
            <person name="Ortiz-Santana B."/>
            <person name="Ovrebo C."/>
            <person name="Racz N."/>
            <person name="Riley R."/>
            <person name="Savchenko A."/>
            <person name="Shiryaev A."/>
            <person name="Soop K."/>
            <person name="Spirin V."/>
            <person name="Szebenyi C."/>
            <person name="Tomsovsky M."/>
            <person name="Tulloss R.E."/>
            <person name="Uehling J."/>
            <person name="Grigoriev I.V."/>
            <person name="Vagvolgyi C."/>
            <person name="Papp T."/>
            <person name="Martin F.M."/>
            <person name="Miettinen O."/>
            <person name="Hibbett D.S."/>
            <person name="Nagy L.G."/>
        </authorList>
    </citation>
    <scope>NUCLEOTIDE SEQUENCE [LARGE SCALE GENOMIC DNA]</scope>
    <source>
        <strain evidence="3 4">CBS 121175</strain>
    </source>
</reference>
<dbReference type="OrthoDB" id="10028886at2759"/>
<dbReference type="AlphaFoldDB" id="A0A5C3L0D7"/>
<dbReference type="GO" id="GO:0005829">
    <property type="term" value="C:cytosol"/>
    <property type="evidence" value="ECO:0007669"/>
    <property type="project" value="TreeGrafter"/>
</dbReference>
<dbReference type="GO" id="GO:0009228">
    <property type="term" value="P:thiamine biosynthetic process"/>
    <property type="evidence" value="ECO:0007669"/>
    <property type="project" value="InterPro"/>
</dbReference>
<name>A0A5C3L0D7_COPMA</name>
<dbReference type="EMBL" id="ML210180">
    <property type="protein sequence ID" value="TFK25995.1"/>
    <property type="molecule type" value="Genomic_DNA"/>
</dbReference>
<feature type="domain" description="Thiaminase-2/PQQC" evidence="1">
    <location>
        <begin position="338"/>
        <end position="551"/>
    </location>
</feature>
<dbReference type="GO" id="GO:0050334">
    <property type="term" value="F:thiaminase activity"/>
    <property type="evidence" value="ECO:0007669"/>
    <property type="project" value="InterPro"/>
</dbReference>
<protein>
    <submittedName>
        <fullName evidence="3">Thiamine biosynthesis protein</fullName>
    </submittedName>
</protein>
<dbReference type="Gene3D" id="3.40.1190.20">
    <property type="match status" value="1"/>
</dbReference>
<evidence type="ECO:0000313" key="4">
    <source>
        <dbReference type="Proteomes" id="UP000307440"/>
    </source>
</evidence>
<feature type="domain" description="Pyridoxamine kinase/Phosphomethylpyrimidine kinase" evidence="2">
    <location>
        <begin position="231"/>
        <end position="310"/>
    </location>
</feature>
<dbReference type="NCBIfam" id="TIGR04306">
    <property type="entry name" value="salvage_TenA"/>
    <property type="match status" value="1"/>
</dbReference>
<dbReference type="Pfam" id="PF03070">
    <property type="entry name" value="TENA_THI-4"/>
    <property type="match status" value="1"/>
</dbReference>
<feature type="domain" description="Pyridoxamine kinase/Phosphomethylpyrimidine kinase" evidence="2">
    <location>
        <begin position="14"/>
        <end position="203"/>
    </location>
</feature>
<dbReference type="InterPro" id="IPR027574">
    <property type="entry name" value="Thiaminase_II"/>
</dbReference>
<dbReference type="PANTHER" id="PTHR20858:SF17">
    <property type="entry name" value="HYDROXYMETHYLPYRIMIDINE_PHOSPHOMETHYLPYRIMIDINE KINASE THI20-RELATED"/>
    <property type="match status" value="1"/>
</dbReference>
<dbReference type="CDD" id="cd01169">
    <property type="entry name" value="HMPP_kinase"/>
    <property type="match status" value="1"/>
</dbReference>
<dbReference type="SUPFAM" id="SSF48613">
    <property type="entry name" value="Heme oxygenase-like"/>
    <property type="match status" value="1"/>
</dbReference>
<dbReference type="PANTHER" id="PTHR20858">
    <property type="entry name" value="PHOSPHOMETHYLPYRIMIDINE KINASE"/>
    <property type="match status" value="1"/>
</dbReference>
<dbReference type="InterPro" id="IPR016084">
    <property type="entry name" value="Haem_Oase-like_multi-hlx"/>
</dbReference>
<dbReference type="InterPro" id="IPR013749">
    <property type="entry name" value="PM/HMP-P_kinase-1"/>
</dbReference>
<evidence type="ECO:0000313" key="3">
    <source>
        <dbReference type="EMBL" id="TFK25995.1"/>
    </source>
</evidence>
<dbReference type="Gene3D" id="1.20.910.10">
    <property type="entry name" value="Heme oxygenase-like"/>
    <property type="match status" value="1"/>
</dbReference>
<keyword evidence="4" id="KW-1185">Reference proteome</keyword>
<organism evidence="3 4">
    <name type="scientific">Coprinopsis marcescibilis</name>
    <name type="common">Agaric fungus</name>
    <name type="synonym">Psathyrella marcescibilis</name>
    <dbReference type="NCBI Taxonomy" id="230819"/>
    <lineage>
        <taxon>Eukaryota</taxon>
        <taxon>Fungi</taxon>
        <taxon>Dikarya</taxon>
        <taxon>Basidiomycota</taxon>
        <taxon>Agaricomycotina</taxon>
        <taxon>Agaricomycetes</taxon>
        <taxon>Agaricomycetidae</taxon>
        <taxon>Agaricales</taxon>
        <taxon>Agaricineae</taxon>
        <taxon>Psathyrellaceae</taxon>
        <taxon>Coprinopsis</taxon>
    </lineage>
</organism>
<dbReference type="GO" id="GO:0008972">
    <property type="term" value="F:phosphomethylpyrimidine kinase activity"/>
    <property type="evidence" value="ECO:0007669"/>
    <property type="project" value="InterPro"/>
</dbReference>
<dbReference type="InterPro" id="IPR004399">
    <property type="entry name" value="HMP/HMP-P_kinase_dom"/>
</dbReference>
<proteinExistence type="predicted"/>
<dbReference type="GO" id="GO:0008902">
    <property type="term" value="F:hydroxymethylpyrimidine kinase activity"/>
    <property type="evidence" value="ECO:0007669"/>
    <property type="project" value="TreeGrafter"/>
</dbReference>
<evidence type="ECO:0000259" key="1">
    <source>
        <dbReference type="Pfam" id="PF03070"/>
    </source>
</evidence>
<evidence type="ECO:0000259" key="2">
    <source>
        <dbReference type="Pfam" id="PF08543"/>
    </source>
</evidence>
<sequence>MSNYCAVLSIAGSDPSGGAGIQADLKTFAAHGCYGTCVITSLTAQNTTGVQGVHGIPPSFVGQQIRSVLDDINVKAMKTGMLFDGATASEVASILRAYQVQGKLPPIVCDPVCVSTSGHVLLQSDALEVLAKDLFPLTALITPNKSEAELLLSSITRSSFKISSLEDMLTAAETLASQCATAVLIKGGHIISSAGHLKDVTEKHLHLEVVSHNLYDENMQILHVADTRRAKNPEVVVDLLYQPGHAPIVFAKPRIDSTSTHGTGCTLSAAIACGIAQGFSLKDAVAEGIQYTYFGIITAEPIGSGYGPLNHLHSITPTVISKRTPSNLYPFTYYLIEQTKSHWKEYVQHDFVKQLGQGTLAKEKFVHFIVQDYHYLKYYTRSYGLLVAKSSTFPAIQSATKIIMDVLHEIQTHRTFCETFGVTREDLETAPEATQTTAYGAYILNIGLQGDAPKLIMALMACLLGYGEVGLWLKKEAALPNSWVVLDGNPYKQWIEDYSGEVYQSAVQTGLDTLEKLAIHELPSSNKLKEWLEIWLRCTQLERGFWDIAMDLRW</sequence>
<dbReference type="STRING" id="230819.A0A5C3L0D7"/>
<dbReference type="NCBIfam" id="TIGR00097">
    <property type="entry name" value="HMP-P_kinase"/>
    <property type="match status" value="1"/>
</dbReference>
<gene>
    <name evidence="3" type="ORF">FA15DRAFT_321621</name>
</gene>
<dbReference type="Proteomes" id="UP000307440">
    <property type="component" value="Unassembled WGS sequence"/>
</dbReference>
<dbReference type="SUPFAM" id="SSF53613">
    <property type="entry name" value="Ribokinase-like"/>
    <property type="match status" value="1"/>
</dbReference>
<dbReference type="CDD" id="cd19367">
    <property type="entry name" value="TenA_C_ScTHI20-like"/>
    <property type="match status" value="1"/>
</dbReference>
<dbReference type="InterPro" id="IPR029056">
    <property type="entry name" value="Ribokinase-like"/>
</dbReference>
<accession>A0A5C3L0D7</accession>
<dbReference type="Pfam" id="PF08543">
    <property type="entry name" value="Phos_pyr_kin"/>
    <property type="match status" value="2"/>
</dbReference>
<dbReference type="InterPro" id="IPR004305">
    <property type="entry name" value="Thiaminase-2/PQQC"/>
</dbReference>